<accession>A0A5A5TDL8</accession>
<name>A0A5A5TDL8_9CHLR</name>
<dbReference type="RefSeq" id="WP_308483054.1">
    <property type="nucleotide sequence ID" value="NZ_BIXY01000047.1"/>
</dbReference>
<organism evidence="2 3">
    <name type="scientific">Dictyobacter arantiisoli</name>
    <dbReference type="NCBI Taxonomy" id="2014874"/>
    <lineage>
        <taxon>Bacteria</taxon>
        <taxon>Bacillati</taxon>
        <taxon>Chloroflexota</taxon>
        <taxon>Ktedonobacteria</taxon>
        <taxon>Ktedonobacterales</taxon>
        <taxon>Dictyobacteraceae</taxon>
        <taxon>Dictyobacter</taxon>
    </lineage>
</organism>
<evidence type="ECO:0000313" key="2">
    <source>
        <dbReference type="EMBL" id="GCF09630.1"/>
    </source>
</evidence>
<evidence type="ECO:0000313" key="3">
    <source>
        <dbReference type="Proteomes" id="UP000322530"/>
    </source>
</evidence>
<comment type="caution">
    <text evidence="2">The sequence shown here is derived from an EMBL/GenBank/DDBJ whole genome shotgun (WGS) entry which is preliminary data.</text>
</comment>
<sequence>MMNYQIRIKGHLDPFWQDWLAGLQIAYEPDGTTLLTGPLPDQAALFGVLLKISRLGLILLSLEAHKAAETQEYRIGDANHPDTTSSKPTELNNLEENNLPCKHE</sequence>
<feature type="compositionally biased region" description="Low complexity" evidence="1">
    <location>
        <begin position="90"/>
        <end position="104"/>
    </location>
</feature>
<dbReference type="EMBL" id="BIXY01000047">
    <property type="protein sequence ID" value="GCF09630.1"/>
    <property type="molecule type" value="Genomic_DNA"/>
</dbReference>
<gene>
    <name evidence="2" type="ORF">KDI_31940</name>
</gene>
<feature type="compositionally biased region" description="Basic and acidic residues" evidence="1">
    <location>
        <begin position="71"/>
        <end position="80"/>
    </location>
</feature>
<dbReference type="AlphaFoldDB" id="A0A5A5TDL8"/>
<evidence type="ECO:0000256" key="1">
    <source>
        <dbReference type="SAM" id="MobiDB-lite"/>
    </source>
</evidence>
<dbReference type="Proteomes" id="UP000322530">
    <property type="component" value="Unassembled WGS sequence"/>
</dbReference>
<feature type="region of interest" description="Disordered" evidence="1">
    <location>
        <begin position="71"/>
        <end position="104"/>
    </location>
</feature>
<protein>
    <submittedName>
        <fullName evidence="2">Uncharacterized protein</fullName>
    </submittedName>
</protein>
<proteinExistence type="predicted"/>
<keyword evidence="3" id="KW-1185">Reference proteome</keyword>
<reference evidence="2 3" key="1">
    <citation type="submission" date="2019-01" db="EMBL/GenBank/DDBJ databases">
        <title>Draft genome sequence of Dictyobacter sp. Uno17.</title>
        <authorList>
            <person name="Wang C.M."/>
            <person name="Zheng Y."/>
            <person name="Sakai Y."/>
            <person name="Abe K."/>
            <person name="Yokota A."/>
            <person name="Yabe S."/>
        </authorList>
    </citation>
    <scope>NUCLEOTIDE SEQUENCE [LARGE SCALE GENOMIC DNA]</scope>
    <source>
        <strain evidence="2 3">Uno17</strain>
    </source>
</reference>